<evidence type="ECO:0000256" key="6">
    <source>
        <dbReference type="SAM" id="Phobius"/>
    </source>
</evidence>
<dbReference type="GO" id="GO:0045046">
    <property type="term" value="P:protein import into peroxisome membrane"/>
    <property type="evidence" value="ECO:0007669"/>
    <property type="project" value="TreeGrafter"/>
</dbReference>
<dbReference type="PANTHER" id="PTHR28080:SF1">
    <property type="entry name" value="PEROXISOMAL BIOGENESIS FACTOR 3"/>
    <property type="match status" value="1"/>
</dbReference>
<sequence length="163" mass="18946">MQSVWKLIKQNRGKIVVGGLAVGAVYLIHNALSRMNTEHLLLLNFLYILNIHHFQARREYIFDTNHRSCDDSLIKFLKFLKDRLEREFNVDLLVEQLRTSSLSNEQRKNLWINVTSFSRIFALAYAMSLVTLSVKTQVSILASEICLHNEGVVKETWYSADFI</sequence>
<evidence type="ECO:0000256" key="3">
    <source>
        <dbReference type="ARBA" id="ARBA00022593"/>
    </source>
</evidence>
<evidence type="ECO:0000313" key="7">
    <source>
        <dbReference type="Proteomes" id="UP000046393"/>
    </source>
</evidence>
<dbReference type="AlphaFoldDB" id="A0A0N5AKF7"/>
<evidence type="ECO:0000256" key="1">
    <source>
        <dbReference type="ARBA" id="ARBA00011494"/>
    </source>
</evidence>
<evidence type="ECO:0000256" key="2">
    <source>
        <dbReference type="ARBA" id="ARBA00014294"/>
    </source>
</evidence>
<keyword evidence="7" id="KW-1185">Reference proteome</keyword>
<keyword evidence="6" id="KW-1133">Transmembrane helix</keyword>
<reference evidence="8" key="1">
    <citation type="submission" date="2017-02" db="UniProtKB">
        <authorList>
            <consortium name="WormBaseParasite"/>
        </authorList>
    </citation>
    <scope>IDENTIFICATION</scope>
</reference>
<feature type="transmembrane region" description="Helical" evidence="6">
    <location>
        <begin position="12"/>
        <end position="32"/>
    </location>
</feature>
<dbReference type="STRING" id="451379.A0A0N5AKF7"/>
<dbReference type="WBParaSite" id="SMUV_0000497601-mRNA-1">
    <property type="protein sequence ID" value="SMUV_0000497601-mRNA-1"/>
    <property type="gene ID" value="SMUV_0000497601"/>
</dbReference>
<protein>
    <recommendedName>
        <fullName evidence="2">Peroxisomal biogenesis factor 3</fullName>
    </recommendedName>
    <alternativeName>
        <fullName evidence="5">Peroxisomal assembly protein PEX3</fullName>
    </alternativeName>
</protein>
<dbReference type="GO" id="GO:0005778">
    <property type="term" value="C:peroxisomal membrane"/>
    <property type="evidence" value="ECO:0007669"/>
    <property type="project" value="InterPro"/>
</dbReference>
<dbReference type="PANTHER" id="PTHR28080">
    <property type="entry name" value="PEROXISOMAL BIOGENESIS FACTOR 3"/>
    <property type="match status" value="1"/>
</dbReference>
<evidence type="ECO:0000313" key="8">
    <source>
        <dbReference type="WBParaSite" id="SMUV_0000497601-mRNA-1"/>
    </source>
</evidence>
<keyword evidence="6" id="KW-0812">Transmembrane</keyword>
<dbReference type="Proteomes" id="UP000046393">
    <property type="component" value="Unplaced"/>
</dbReference>
<organism evidence="7 8">
    <name type="scientific">Syphacia muris</name>
    <dbReference type="NCBI Taxonomy" id="451379"/>
    <lineage>
        <taxon>Eukaryota</taxon>
        <taxon>Metazoa</taxon>
        <taxon>Ecdysozoa</taxon>
        <taxon>Nematoda</taxon>
        <taxon>Chromadorea</taxon>
        <taxon>Rhabditida</taxon>
        <taxon>Spirurina</taxon>
        <taxon>Oxyuridomorpha</taxon>
        <taxon>Oxyuroidea</taxon>
        <taxon>Oxyuridae</taxon>
        <taxon>Syphacia</taxon>
    </lineage>
</organism>
<dbReference type="InterPro" id="IPR006966">
    <property type="entry name" value="Peroxin-3"/>
</dbReference>
<dbReference type="GO" id="GO:0030674">
    <property type="term" value="F:protein-macromolecule adaptor activity"/>
    <property type="evidence" value="ECO:0007669"/>
    <property type="project" value="TreeGrafter"/>
</dbReference>
<proteinExistence type="predicted"/>
<comment type="subunit">
    <text evidence="1">Interacts with PEX19.</text>
</comment>
<evidence type="ECO:0000256" key="4">
    <source>
        <dbReference type="ARBA" id="ARBA00025338"/>
    </source>
</evidence>
<keyword evidence="3" id="KW-0962">Peroxisome biogenesis</keyword>
<evidence type="ECO:0000256" key="5">
    <source>
        <dbReference type="ARBA" id="ARBA00029630"/>
    </source>
</evidence>
<keyword evidence="6" id="KW-0472">Membrane</keyword>
<accession>A0A0N5AKF7</accession>
<comment type="function">
    <text evidence="4">Involved in peroxisome biosynthesis and integrity. Assembles membrane vesicles before the matrix proteins are translocated. As a docking factor for PEX19, is necessary for the import of peroxisomal membrane proteins in the peroxisomes.</text>
</comment>
<name>A0A0N5AKF7_9BILA</name>